<name>A0A7R9I9B8_9NEOP</name>
<dbReference type="EMBL" id="OD574013">
    <property type="protein sequence ID" value="CAD7450217.1"/>
    <property type="molecule type" value="Genomic_DNA"/>
</dbReference>
<dbReference type="SMART" id="SM00700">
    <property type="entry name" value="JHBP"/>
    <property type="match status" value="1"/>
</dbReference>
<evidence type="ECO:0000256" key="2">
    <source>
        <dbReference type="ARBA" id="ARBA00023108"/>
    </source>
</evidence>
<protein>
    <recommendedName>
        <fullName evidence="5">Circadian clock-controlled protein</fullName>
    </recommendedName>
</protein>
<keyword evidence="1" id="KW-0732">Signal</keyword>
<reference evidence="4" key="1">
    <citation type="submission" date="2020-11" db="EMBL/GenBank/DDBJ databases">
        <authorList>
            <person name="Tran Van P."/>
        </authorList>
    </citation>
    <scope>NUCLEOTIDE SEQUENCE</scope>
</reference>
<evidence type="ECO:0008006" key="5">
    <source>
        <dbReference type="Google" id="ProtNLM"/>
    </source>
</evidence>
<sequence length="268" mass="30720">MVDKKIALESSLATMKTQVCLFVVVVVVFSLEVQGQGKRPDYLALCARRDPQFNKCMVERIREIVPDLLAGDPELDLPALNPVHIAELSMDTDITEDVRSRMLFKDINIYNTDSIQIKDVRSNINDNKLELEVDIHFPKLFLDGEYRSDVRFRGLPFINKGSFNLTLGDVSMTMKLTGKPFIKEDESYIQLQHFTMSPKIESLDVYASNLFGGNKELANAALSIANKYWFIFYNESLPFLEEKWDTLMTDIANNVFLKVPYDHMFPSN</sequence>
<comment type="similarity">
    <text evidence="3">Belongs to the TO family.</text>
</comment>
<dbReference type="PANTHER" id="PTHR11008:SF18">
    <property type="entry name" value="BCDNA.GH05536-RELATED"/>
    <property type="match status" value="1"/>
</dbReference>
<dbReference type="AlphaFoldDB" id="A0A7R9I9B8"/>
<dbReference type="GO" id="GO:0005615">
    <property type="term" value="C:extracellular space"/>
    <property type="evidence" value="ECO:0007669"/>
    <property type="project" value="TreeGrafter"/>
</dbReference>
<evidence type="ECO:0000256" key="1">
    <source>
        <dbReference type="ARBA" id="ARBA00022729"/>
    </source>
</evidence>
<evidence type="ECO:0000313" key="4">
    <source>
        <dbReference type="EMBL" id="CAD7450217.1"/>
    </source>
</evidence>
<dbReference type="InterPro" id="IPR010562">
    <property type="entry name" value="Haemolymph_juvenile_hormone-bd"/>
</dbReference>
<dbReference type="GO" id="GO:0007623">
    <property type="term" value="P:circadian rhythm"/>
    <property type="evidence" value="ECO:0007669"/>
    <property type="project" value="UniProtKB-ARBA"/>
</dbReference>
<dbReference type="PANTHER" id="PTHR11008">
    <property type="entry name" value="PROTEIN TAKEOUT-LIKE PROTEIN"/>
    <property type="match status" value="1"/>
</dbReference>
<dbReference type="InterPro" id="IPR038606">
    <property type="entry name" value="To_sf"/>
</dbReference>
<gene>
    <name evidence="4" type="ORF">TBIB3V08_LOCUS12488</name>
</gene>
<dbReference type="FunFam" id="3.15.10.30:FF:000001">
    <property type="entry name" value="Takeout-like protein 1"/>
    <property type="match status" value="1"/>
</dbReference>
<accession>A0A7R9I9B8</accession>
<dbReference type="Gene3D" id="3.15.10.30">
    <property type="entry name" value="Haemolymph juvenile hormone binding protein"/>
    <property type="match status" value="1"/>
</dbReference>
<dbReference type="Pfam" id="PF06585">
    <property type="entry name" value="JHBP"/>
    <property type="match status" value="1"/>
</dbReference>
<proteinExistence type="inferred from homology"/>
<keyword evidence="2" id="KW-0090">Biological rhythms</keyword>
<evidence type="ECO:0000256" key="3">
    <source>
        <dbReference type="ARBA" id="ARBA00060902"/>
    </source>
</evidence>
<organism evidence="4">
    <name type="scientific">Timema bartmani</name>
    <dbReference type="NCBI Taxonomy" id="61472"/>
    <lineage>
        <taxon>Eukaryota</taxon>
        <taxon>Metazoa</taxon>
        <taxon>Ecdysozoa</taxon>
        <taxon>Arthropoda</taxon>
        <taxon>Hexapoda</taxon>
        <taxon>Insecta</taxon>
        <taxon>Pterygota</taxon>
        <taxon>Neoptera</taxon>
        <taxon>Polyneoptera</taxon>
        <taxon>Phasmatodea</taxon>
        <taxon>Timematodea</taxon>
        <taxon>Timematoidea</taxon>
        <taxon>Timematidae</taxon>
        <taxon>Timema</taxon>
    </lineage>
</organism>